<dbReference type="AlphaFoldDB" id="A0A6B3NJX0"/>
<accession>A0A6B3NJX0</accession>
<dbReference type="InterPro" id="IPR011856">
    <property type="entry name" value="tRNA_endonuc-like_dom_sf"/>
</dbReference>
<protein>
    <submittedName>
        <fullName evidence="1">Fatty-acid oxidation protein subunit alpha</fullName>
    </submittedName>
</protein>
<dbReference type="Gene3D" id="3.40.1350.10">
    <property type="match status" value="1"/>
</dbReference>
<evidence type="ECO:0000313" key="1">
    <source>
        <dbReference type="EMBL" id="NER29518.1"/>
    </source>
</evidence>
<dbReference type="GO" id="GO:0003676">
    <property type="term" value="F:nucleic acid binding"/>
    <property type="evidence" value="ECO:0007669"/>
    <property type="project" value="InterPro"/>
</dbReference>
<dbReference type="Pfam" id="PF08814">
    <property type="entry name" value="XisH"/>
    <property type="match status" value="1"/>
</dbReference>
<dbReference type="InterPro" id="IPR014919">
    <property type="entry name" value="XisH"/>
</dbReference>
<dbReference type="CDD" id="cd22366">
    <property type="entry name" value="XisH-like"/>
    <property type="match status" value="1"/>
</dbReference>
<dbReference type="InterPro" id="IPR011335">
    <property type="entry name" value="Restrct_endonuc-II-like"/>
</dbReference>
<proteinExistence type="predicted"/>
<comment type="caution">
    <text evidence="1">The sequence shown here is derived from an EMBL/GenBank/DDBJ whole genome shotgun (WGS) entry which is preliminary data.</text>
</comment>
<gene>
    <name evidence="1" type="ORF">F6J89_18300</name>
</gene>
<organism evidence="1">
    <name type="scientific">Symploca sp. SIO1C4</name>
    <dbReference type="NCBI Taxonomy" id="2607765"/>
    <lineage>
        <taxon>Bacteria</taxon>
        <taxon>Bacillati</taxon>
        <taxon>Cyanobacteriota</taxon>
        <taxon>Cyanophyceae</taxon>
        <taxon>Coleofasciculales</taxon>
        <taxon>Coleofasciculaceae</taxon>
        <taxon>Symploca</taxon>
    </lineage>
</organism>
<dbReference type="EMBL" id="JAAHFQ010000380">
    <property type="protein sequence ID" value="NER29518.1"/>
    <property type="molecule type" value="Genomic_DNA"/>
</dbReference>
<reference evidence="1" key="1">
    <citation type="submission" date="2019-11" db="EMBL/GenBank/DDBJ databases">
        <title>Genomic insights into an expanded diversity of filamentous marine cyanobacteria reveals the extraordinary biosynthetic potential of Moorea and Okeania.</title>
        <authorList>
            <person name="Ferreira Leao T."/>
            <person name="Wang M."/>
            <person name="Moss N."/>
            <person name="Da Silva R."/>
            <person name="Sanders J."/>
            <person name="Nurk S."/>
            <person name="Gurevich A."/>
            <person name="Humphrey G."/>
            <person name="Reher R."/>
            <person name="Zhu Q."/>
            <person name="Belda-Ferre P."/>
            <person name="Glukhov E."/>
            <person name="Rex R."/>
            <person name="Dorrestein P.C."/>
            <person name="Knight R."/>
            <person name="Pevzner P."/>
            <person name="Gerwick W.H."/>
            <person name="Gerwick L."/>
        </authorList>
    </citation>
    <scope>NUCLEOTIDE SEQUENCE</scope>
    <source>
        <strain evidence="1">SIO1C4</strain>
    </source>
</reference>
<sequence length="138" mass="15814">MSARDVFHNAVKAALRKDGWTITNDPLYLRLGDDQLRIDLAAERLIAAERGHQKIAVEVKSFLAPSAVAEFHTALGQFLNYRAVLQVQQPERKLYLAVTADIYQSFFRRDLPQLSIQTYQLKLISFEPVTEVIVQWID</sequence>
<dbReference type="SUPFAM" id="SSF52980">
    <property type="entry name" value="Restriction endonuclease-like"/>
    <property type="match status" value="1"/>
</dbReference>
<name>A0A6B3NJX0_9CYAN</name>